<organism evidence="6 7">
    <name type="scientific">Parthenolecanium corni</name>
    <dbReference type="NCBI Taxonomy" id="536013"/>
    <lineage>
        <taxon>Eukaryota</taxon>
        <taxon>Metazoa</taxon>
        <taxon>Ecdysozoa</taxon>
        <taxon>Arthropoda</taxon>
        <taxon>Hexapoda</taxon>
        <taxon>Insecta</taxon>
        <taxon>Pterygota</taxon>
        <taxon>Neoptera</taxon>
        <taxon>Paraneoptera</taxon>
        <taxon>Hemiptera</taxon>
        <taxon>Sternorrhyncha</taxon>
        <taxon>Coccoidea</taxon>
        <taxon>Coccidae</taxon>
        <taxon>Parthenolecanium</taxon>
    </lineage>
</organism>
<feature type="domain" description="FOXP coiled-coil" evidence="5">
    <location>
        <begin position="133"/>
        <end position="199"/>
    </location>
</feature>
<dbReference type="GO" id="GO:0000981">
    <property type="term" value="F:DNA-binding transcription factor activity, RNA polymerase II-specific"/>
    <property type="evidence" value="ECO:0007669"/>
    <property type="project" value="TreeGrafter"/>
</dbReference>
<dbReference type="AlphaFoldDB" id="A0AAN9Y1K3"/>
<proteinExistence type="predicted"/>
<dbReference type="Gene3D" id="1.20.5.340">
    <property type="match status" value="1"/>
</dbReference>
<dbReference type="PANTHER" id="PTHR45796:SF4">
    <property type="entry name" value="FORKHEAD BOX P, ISOFORM C"/>
    <property type="match status" value="1"/>
</dbReference>
<dbReference type="GO" id="GO:0000978">
    <property type="term" value="F:RNA polymerase II cis-regulatory region sequence-specific DNA binding"/>
    <property type="evidence" value="ECO:0007669"/>
    <property type="project" value="TreeGrafter"/>
</dbReference>
<dbReference type="PANTHER" id="PTHR45796">
    <property type="entry name" value="FORKHEAD BOX P, ISOFORM C"/>
    <property type="match status" value="1"/>
</dbReference>
<evidence type="ECO:0000256" key="1">
    <source>
        <dbReference type="ARBA" id="ARBA00004123"/>
    </source>
</evidence>
<dbReference type="InterPro" id="IPR050998">
    <property type="entry name" value="FOXP"/>
</dbReference>
<evidence type="ECO:0000256" key="2">
    <source>
        <dbReference type="ARBA" id="ARBA00023015"/>
    </source>
</evidence>
<dbReference type="FunFam" id="1.20.5.340:FF:000005">
    <property type="entry name" value="Forkhead box P1, isoform CRA_f"/>
    <property type="match status" value="1"/>
</dbReference>
<evidence type="ECO:0000313" key="6">
    <source>
        <dbReference type="EMBL" id="KAK7582220.1"/>
    </source>
</evidence>
<dbReference type="InterPro" id="IPR032354">
    <property type="entry name" value="FOXP-CC"/>
</dbReference>
<evidence type="ECO:0000256" key="4">
    <source>
        <dbReference type="ARBA" id="ARBA00023242"/>
    </source>
</evidence>
<accession>A0AAN9Y1K3</accession>
<reference evidence="6 7" key="1">
    <citation type="submission" date="2024-03" db="EMBL/GenBank/DDBJ databases">
        <title>Adaptation during the transition from Ophiocordyceps entomopathogen to insect associate is accompanied by gene loss and intensified selection.</title>
        <authorList>
            <person name="Ward C.M."/>
            <person name="Onetto C.A."/>
            <person name="Borneman A.R."/>
        </authorList>
    </citation>
    <scope>NUCLEOTIDE SEQUENCE [LARGE SCALE GENOMIC DNA]</scope>
    <source>
        <strain evidence="6">AWRI1</strain>
        <tissue evidence="6">Single Adult Female</tissue>
    </source>
</reference>
<dbReference type="Proteomes" id="UP001367676">
    <property type="component" value="Unassembled WGS sequence"/>
</dbReference>
<evidence type="ECO:0000256" key="3">
    <source>
        <dbReference type="ARBA" id="ARBA00023163"/>
    </source>
</evidence>
<keyword evidence="7" id="KW-1185">Reference proteome</keyword>
<dbReference type="Pfam" id="PF16159">
    <property type="entry name" value="FOXP-CC"/>
    <property type="match status" value="1"/>
</dbReference>
<gene>
    <name evidence="6" type="ORF">V9T40_013665</name>
</gene>
<sequence length="354" mass="40218">MPDQHRLKLTPHANQFLKSAVTMRRPNFLQQMAIQQQQLVHHLQLSQRQYMLQHGIPLPAEMTQSGHPTRGDFPAVWNSINNENPDLNHNSSPENALGINGLLASMCINRRDFVNGTSGFEDEVHEGNILYGSHGVCRWPSCETVCDDYQSFLKHLNTDHCLDDRSTAQTRVQAQVVNQLELQLQSERDRLNAMMQHLHMFKQEMINESDNEGSSVSQILRIDVISKLHFLCYQTDGLFANRSNGTTVYQPPSNNVSNTSAISHSLPVTMSSLVPTNGISNQHSSNKSHSYYKTRRLSDTSGGLPYMLERAGLDVQQEINRNREFYRSADVRPPFTYASLIRQVIYWPLGLGEE</sequence>
<keyword evidence="4" id="KW-0539">Nucleus</keyword>
<comment type="caution">
    <text evidence="6">The sequence shown here is derived from an EMBL/GenBank/DDBJ whole genome shotgun (WGS) entry which is preliminary data.</text>
</comment>
<keyword evidence="3" id="KW-0804">Transcription</keyword>
<evidence type="ECO:0000313" key="7">
    <source>
        <dbReference type="Proteomes" id="UP001367676"/>
    </source>
</evidence>
<evidence type="ECO:0000259" key="5">
    <source>
        <dbReference type="Pfam" id="PF16159"/>
    </source>
</evidence>
<name>A0AAN9Y1K3_9HEMI</name>
<dbReference type="EMBL" id="JBBCAQ010000033">
    <property type="protein sequence ID" value="KAK7582220.1"/>
    <property type="molecule type" value="Genomic_DNA"/>
</dbReference>
<protein>
    <recommendedName>
        <fullName evidence="5">FOXP coiled-coil domain-containing protein</fullName>
    </recommendedName>
</protein>
<comment type="subcellular location">
    <subcellularLocation>
        <location evidence="1">Nucleus</location>
    </subcellularLocation>
</comment>
<dbReference type="GO" id="GO:0005634">
    <property type="term" value="C:nucleus"/>
    <property type="evidence" value="ECO:0007669"/>
    <property type="project" value="UniProtKB-SubCell"/>
</dbReference>
<keyword evidence="2" id="KW-0805">Transcription regulation</keyword>